<feature type="transmembrane region" description="Helical" evidence="6">
    <location>
        <begin position="54"/>
        <end position="80"/>
    </location>
</feature>
<dbReference type="GO" id="GO:0022857">
    <property type="term" value="F:transmembrane transporter activity"/>
    <property type="evidence" value="ECO:0007669"/>
    <property type="project" value="InterPro"/>
</dbReference>
<feature type="transmembrane region" description="Helical" evidence="6">
    <location>
        <begin position="332"/>
        <end position="361"/>
    </location>
</feature>
<evidence type="ECO:0000256" key="2">
    <source>
        <dbReference type="ARBA" id="ARBA00022448"/>
    </source>
</evidence>
<gene>
    <name evidence="7" type="ORF">PFICI_05443</name>
</gene>
<evidence type="ECO:0000313" key="7">
    <source>
        <dbReference type="EMBL" id="ETS83567.1"/>
    </source>
</evidence>
<sequence>MGEPKPLDMTSQDVVGQGYTDDGDIIGDVLSTTEDMRDMRRLGKKQEFRRNFQFLSTLGFVSIYMATWEFVLVSLSVGFANGGFGGLFWCFITTVLCYSTIVASLAEMASMAPTAGGQYHWVSEFAPPSAQRVLSYASGWMSTLGWLASVASSNYVVALQIEAMIEVLQPDFVFENWHLTLIMWAFIGVTIVFNTWGARVLPALETASLIGHIAGFFVVMISLLVLCPKNSAREVFTDFQSSSGWSIGSAYLISQVTVMYCNLGSDSVVHISEEVQDASLIVPKCMWYSYIGNVILGITMLITMLYCLPELGQVVDSDVPYLILFNNTGSPALSIVLNVILFLLIYSGNITALATCAREVFAFGRDRGLPWSRVVSKMDPKYHVPMNAVYITSVLVAILALVQLGSTVAFNTIVSLSVLGLLSTYLISIGSVLWMRIKGQKLPPARWSLGRLGLPVNAFAVFYCAFIIIFASFPTAVPVDTESANWAPAVWVGVIIISGVVYMVHGKQHYQAPVDFVEGRKAPGIGLQSS</sequence>
<evidence type="ECO:0008006" key="9">
    <source>
        <dbReference type="Google" id="ProtNLM"/>
    </source>
</evidence>
<dbReference type="KEGG" id="pfy:PFICI_05443"/>
<dbReference type="InParanoid" id="W3XDR8"/>
<protein>
    <recommendedName>
        <fullName evidence="9">Amino-acid permease</fullName>
    </recommendedName>
</protein>
<feature type="transmembrane region" description="Helical" evidence="6">
    <location>
        <begin position="382"/>
        <end position="402"/>
    </location>
</feature>
<evidence type="ECO:0000256" key="5">
    <source>
        <dbReference type="ARBA" id="ARBA00023136"/>
    </source>
</evidence>
<dbReference type="PANTHER" id="PTHR45649:SF4">
    <property type="entry name" value="TRANSPORTER, PUTATIVE (EUROFUNG)-RELATED"/>
    <property type="match status" value="1"/>
</dbReference>
<dbReference type="PANTHER" id="PTHR45649">
    <property type="entry name" value="AMINO-ACID PERMEASE BAT1"/>
    <property type="match status" value="1"/>
</dbReference>
<feature type="transmembrane region" description="Helical" evidence="6">
    <location>
        <begin position="408"/>
        <end position="434"/>
    </location>
</feature>
<keyword evidence="2" id="KW-0813">Transport</keyword>
<dbReference type="Proteomes" id="UP000030651">
    <property type="component" value="Unassembled WGS sequence"/>
</dbReference>
<feature type="transmembrane region" description="Helical" evidence="6">
    <location>
        <begin position="86"/>
        <end position="106"/>
    </location>
</feature>
<dbReference type="HOGENOM" id="CLU_004495_6_1_1"/>
<proteinExistence type="predicted"/>
<dbReference type="OMA" id="YASGWMT"/>
<feature type="transmembrane region" description="Helical" evidence="6">
    <location>
        <begin position="290"/>
        <end position="312"/>
    </location>
</feature>
<evidence type="ECO:0000313" key="8">
    <source>
        <dbReference type="Proteomes" id="UP000030651"/>
    </source>
</evidence>
<dbReference type="GeneID" id="19270456"/>
<organism evidence="7 8">
    <name type="scientific">Pestalotiopsis fici (strain W106-1 / CGMCC3.15140)</name>
    <dbReference type="NCBI Taxonomy" id="1229662"/>
    <lineage>
        <taxon>Eukaryota</taxon>
        <taxon>Fungi</taxon>
        <taxon>Dikarya</taxon>
        <taxon>Ascomycota</taxon>
        <taxon>Pezizomycotina</taxon>
        <taxon>Sordariomycetes</taxon>
        <taxon>Xylariomycetidae</taxon>
        <taxon>Amphisphaeriales</taxon>
        <taxon>Sporocadaceae</taxon>
        <taxon>Pestalotiopsis</taxon>
    </lineage>
</organism>
<evidence type="ECO:0000256" key="1">
    <source>
        <dbReference type="ARBA" id="ARBA00004141"/>
    </source>
</evidence>
<dbReference type="Pfam" id="PF13520">
    <property type="entry name" value="AA_permease_2"/>
    <property type="match status" value="1"/>
</dbReference>
<feature type="transmembrane region" description="Helical" evidence="6">
    <location>
        <begin position="454"/>
        <end position="473"/>
    </location>
</feature>
<feature type="transmembrane region" description="Helical" evidence="6">
    <location>
        <begin position="177"/>
        <end position="197"/>
    </location>
</feature>
<reference evidence="8" key="1">
    <citation type="journal article" date="2015" name="BMC Genomics">
        <title>Genomic and transcriptomic analysis of the endophytic fungus Pestalotiopsis fici reveals its lifestyle and high potential for synthesis of natural products.</title>
        <authorList>
            <person name="Wang X."/>
            <person name="Zhang X."/>
            <person name="Liu L."/>
            <person name="Xiang M."/>
            <person name="Wang W."/>
            <person name="Sun X."/>
            <person name="Che Y."/>
            <person name="Guo L."/>
            <person name="Liu G."/>
            <person name="Guo L."/>
            <person name="Wang C."/>
            <person name="Yin W.B."/>
            <person name="Stadler M."/>
            <person name="Zhang X."/>
            <person name="Liu X."/>
        </authorList>
    </citation>
    <scope>NUCLEOTIDE SEQUENCE [LARGE SCALE GENOMIC DNA]</scope>
    <source>
        <strain evidence="8">W106-1 / CGMCC3.15140</strain>
    </source>
</reference>
<dbReference type="OrthoDB" id="3257095at2759"/>
<feature type="transmembrane region" description="Helical" evidence="6">
    <location>
        <begin position="209"/>
        <end position="227"/>
    </location>
</feature>
<dbReference type="RefSeq" id="XP_007832215.1">
    <property type="nucleotide sequence ID" value="XM_007834024.1"/>
</dbReference>
<dbReference type="eggNOG" id="KOG1289">
    <property type="taxonomic scope" value="Eukaryota"/>
</dbReference>
<name>W3XDR8_PESFW</name>
<evidence type="ECO:0000256" key="3">
    <source>
        <dbReference type="ARBA" id="ARBA00022692"/>
    </source>
</evidence>
<keyword evidence="3 6" id="KW-0812">Transmembrane</keyword>
<comment type="subcellular location">
    <subcellularLocation>
        <location evidence="1">Membrane</location>
        <topology evidence="1">Multi-pass membrane protein</topology>
    </subcellularLocation>
</comment>
<evidence type="ECO:0000256" key="4">
    <source>
        <dbReference type="ARBA" id="ARBA00022989"/>
    </source>
</evidence>
<accession>W3XDR8</accession>
<keyword evidence="5 6" id="KW-0472">Membrane</keyword>
<dbReference type="AlphaFoldDB" id="W3XDR8"/>
<keyword evidence="4 6" id="KW-1133">Transmembrane helix</keyword>
<dbReference type="InterPro" id="IPR002293">
    <property type="entry name" value="AA/rel_permease1"/>
</dbReference>
<keyword evidence="8" id="KW-1185">Reference proteome</keyword>
<feature type="transmembrane region" description="Helical" evidence="6">
    <location>
        <begin position="485"/>
        <end position="504"/>
    </location>
</feature>
<dbReference type="Gene3D" id="1.20.1740.10">
    <property type="entry name" value="Amino acid/polyamine transporter I"/>
    <property type="match status" value="1"/>
</dbReference>
<dbReference type="EMBL" id="KI912111">
    <property type="protein sequence ID" value="ETS83567.1"/>
    <property type="molecule type" value="Genomic_DNA"/>
</dbReference>
<evidence type="ECO:0000256" key="6">
    <source>
        <dbReference type="SAM" id="Phobius"/>
    </source>
</evidence>
<dbReference type="GO" id="GO:0016020">
    <property type="term" value="C:membrane"/>
    <property type="evidence" value="ECO:0007669"/>
    <property type="project" value="UniProtKB-SubCell"/>
</dbReference>
<dbReference type="PIRSF" id="PIRSF006060">
    <property type="entry name" value="AA_transporter"/>
    <property type="match status" value="1"/>
</dbReference>